<evidence type="ECO:0000259" key="1">
    <source>
        <dbReference type="Pfam" id="PF00583"/>
    </source>
</evidence>
<sequence>MDTRKRRGAIIIRDSPPNIPLSRFLNEGDVVLLLTPGVVPKAITATSTSNEPKGSSSDPFEPFGRGLAKHHPWVHHVPYLPRNGITNTHRVHIRLAKTVVFVISGPPSHGQLSQVELAETARSICEHRPQVIVACCNIRDLGLLEGAFPTIIQLPDYSAGELEAAADFLFQEPRVQESRVQEPRRSLTGPNVQNLILSPKAWPVEVWDGRDLTGIEELWSQCLPKRFHLSGYQFRSLLVRDGYSMHYIVREPGTSEVLGFCATYTSYVNGGDDERLIGSMAAVLVRPSYRQRGIGLSLHNHALSQLKKPRGVCRIQLGSTFPRLLYGLPVDSPAEDWFRRRNWPIHPQSAEPGSGQEACDWFLQFGDWPATSFTSSGLTFRPCEFSEFDMVLDIVAKESKRRDNAGWYDQYAKLGGTMNIQDIVLGLEGNRIVATALTYIKRRGSEVADDLPWAATISDDVGGVTCICIADDNPNMANRRDTIMIRLLDSCIRLLSGHGMKSMFIDAIKGGDDGFQSMGFQKWTRYREVWRDI</sequence>
<gene>
    <name evidence="2" type="ORF">B0T22DRAFT_380988</name>
</gene>
<dbReference type="SUPFAM" id="SSF55729">
    <property type="entry name" value="Acyl-CoA N-acyltransferases (Nat)"/>
    <property type="match status" value="1"/>
</dbReference>
<dbReference type="Gene3D" id="3.40.630.30">
    <property type="match status" value="1"/>
</dbReference>
<dbReference type="InterPro" id="IPR000182">
    <property type="entry name" value="GNAT_dom"/>
</dbReference>
<dbReference type="EMBL" id="JAULSO010000003">
    <property type="protein sequence ID" value="KAK3684823.1"/>
    <property type="molecule type" value="Genomic_DNA"/>
</dbReference>
<dbReference type="Proteomes" id="UP001270362">
    <property type="component" value="Unassembled WGS sequence"/>
</dbReference>
<organism evidence="2 3">
    <name type="scientific">Podospora appendiculata</name>
    <dbReference type="NCBI Taxonomy" id="314037"/>
    <lineage>
        <taxon>Eukaryota</taxon>
        <taxon>Fungi</taxon>
        <taxon>Dikarya</taxon>
        <taxon>Ascomycota</taxon>
        <taxon>Pezizomycotina</taxon>
        <taxon>Sordariomycetes</taxon>
        <taxon>Sordariomycetidae</taxon>
        <taxon>Sordariales</taxon>
        <taxon>Podosporaceae</taxon>
        <taxon>Podospora</taxon>
    </lineage>
</organism>
<reference evidence="2" key="1">
    <citation type="journal article" date="2023" name="Mol. Phylogenet. Evol.">
        <title>Genome-scale phylogeny and comparative genomics of the fungal order Sordariales.</title>
        <authorList>
            <person name="Hensen N."/>
            <person name="Bonometti L."/>
            <person name="Westerberg I."/>
            <person name="Brannstrom I.O."/>
            <person name="Guillou S."/>
            <person name="Cros-Aarteil S."/>
            <person name="Calhoun S."/>
            <person name="Haridas S."/>
            <person name="Kuo A."/>
            <person name="Mondo S."/>
            <person name="Pangilinan J."/>
            <person name="Riley R."/>
            <person name="LaButti K."/>
            <person name="Andreopoulos B."/>
            <person name="Lipzen A."/>
            <person name="Chen C."/>
            <person name="Yan M."/>
            <person name="Daum C."/>
            <person name="Ng V."/>
            <person name="Clum A."/>
            <person name="Steindorff A."/>
            <person name="Ohm R.A."/>
            <person name="Martin F."/>
            <person name="Silar P."/>
            <person name="Natvig D.O."/>
            <person name="Lalanne C."/>
            <person name="Gautier V."/>
            <person name="Ament-Velasquez S.L."/>
            <person name="Kruys A."/>
            <person name="Hutchinson M.I."/>
            <person name="Powell A.J."/>
            <person name="Barry K."/>
            <person name="Miller A.N."/>
            <person name="Grigoriev I.V."/>
            <person name="Debuchy R."/>
            <person name="Gladieux P."/>
            <person name="Hiltunen Thoren M."/>
            <person name="Johannesson H."/>
        </authorList>
    </citation>
    <scope>NUCLEOTIDE SEQUENCE</scope>
    <source>
        <strain evidence="2">CBS 314.62</strain>
    </source>
</reference>
<dbReference type="InterPro" id="IPR016181">
    <property type="entry name" value="Acyl_CoA_acyltransferase"/>
</dbReference>
<feature type="domain" description="N-acetyltransferase" evidence="1">
    <location>
        <begin position="215"/>
        <end position="317"/>
    </location>
</feature>
<evidence type="ECO:0000313" key="2">
    <source>
        <dbReference type="EMBL" id="KAK3684823.1"/>
    </source>
</evidence>
<reference evidence="2" key="2">
    <citation type="submission" date="2023-06" db="EMBL/GenBank/DDBJ databases">
        <authorList>
            <consortium name="Lawrence Berkeley National Laboratory"/>
            <person name="Haridas S."/>
            <person name="Hensen N."/>
            <person name="Bonometti L."/>
            <person name="Westerberg I."/>
            <person name="Brannstrom I.O."/>
            <person name="Guillou S."/>
            <person name="Cros-Aarteil S."/>
            <person name="Calhoun S."/>
            <person name="Kuo A."/>
            <person name="Mondo S."/>
            <person name="Pangilinan J."/>
            <person name="Riley R."/>
            <person name="Labutti K."/>
            <person name="Andreopoulos B."/>
            <person name="Lipzen A."/>
            <person name="Chen C."/>
            <person name="Yanf M."/>
            <person name="Daum C."/>
            <person name="Ng V."/>
            <person name="Clum A."/>
            <person name="Steindorff A."/>
            <person name="Ohm R."/>
            <person name="Martin F."/>
            <person name="Silar P."/>
            <person name="Natvig D."/>
            <person name="Lalanne C."/>
            <person name="Gautier V."/>
            <person name="Ament-Velasquez S.L."/>
            <person name="Kruys A."/>
            <person name="Hutchinson M.I."/>
            <person name="Powell A.J."/>
            <person name="Barry K."/>
            <person name="Miller A.N."/>
            <person name="Grigoriev I.V."/>
            <person name="Debuchy R."/>
            <person name="Gladieux P."/>
            <person name="Thoren M.H."/>
            <person name="Johannesson H."/>
        </authorList>
    </citation>
    <scope>NUCLEOTIDE SEQUENCE</scope>
    <source>
        <strain evidence="2">CBS 314.62</strain>
    </source>
</reference>
<name>A0AAE0X4B5_9PEZI</name>
<dbReference type="Pfam" id="PF00583">
    <property type="entry name" value="Acetyltransf_1"/>
    <property type="match status" value="1"/>
</dbReference>
<accession>A0AAE0X4B5</accession>
<dbReference type="GO" id="GO:0016747">
    <property type="term" value="F:acyltransferase activity, transferring groups other than amino-acyl groups"/>
    <property type="evidence" value="ECO:0007669"/>
    <property type="project" value="InterPro"/>
</dbReference>
<protein>
    <recommendedName>
        <fullName evidence="1">N-acetyltransferase domain-containing protein</fullName>
    </recommendedName>
</protein>
<keyword evidence="3" id="KW-1185">Reference proteome</keyword>
<dbReference type="AlphaFoldDB" id="A0AAE0X4B5"/>
<proteinExistence type="predicted"/>
<comment type="caution">
    <text evidence="2">The sequence shown here is derived from an EMBL/GenBank/DDBJ whole genome shotgun (WGS) entry which is preliminary data.</text>
</comment>
<evidence type="ECO:0000313" key="3">
    <source>
        <dbReference type="Proteomes" id="UP001270362"/>
    </source>
</evidence>
<dbReference type="CDD" id="cd04301">
    <property type="entry name" value="NAT_SF"/>
    <property type="match status" value="1"/>
</dbReference>